<dbReference type="InterPro" id="IPR006084">
    <property type="entry name" value="XPG/Rad2"/>
</dbReference>
<dbReference type="PANTHER" id="PTHR11081:SF9">
    <property type="entry name" value="FLAP ENDONUCLEASE 1"/>
    <property type="match status" value="1"/>
</dbReference>
<evidence type="ECO:0000259" key="5">
    <source>
        <dbReference type="SMART" id="SM00485"/>
    </source>
</evidence>
<protein>
    <recommendedName>
        <fullName evidence="7">XPG N-terminal domain-containing protein</fullName>
    </recommendedName>
</protein>
<dbReference type="SMART" id="SM00484">
    <property type="entry name" value="XPGI"/>
    <property type="match status" value="1"/>
</dbReference>
<evidence type="ECO:0000259" key="4">
    <source>
        <dbReference type="SMART" id="SM00484"/>
    </source>
</evidence>
<keyword evidence="2" id="KW-0540">Nuclease</keyword>
<dbReference type="SMART" id="SM00485">
    <property type="entry name" value="XPGN"/>
    <property type="match status" value="1"/>
</dbReference>
<dbReference type="SUPFAM" id="SSF88723">
    <property type="entry name" value="PIN domain-like"/>
    <property type="match status" value="1"/>
</dbReference>
<dbReference type="Gene3D" id="3.40.50.1010">
    <property type="entry name" value="5'-nuclease"/>
    <property type="match status" value="1"/>
</dbReference>
<evidence type="ECO:0000256" key="2">
    <source>
        <dbReference type="ARBA" id="ARBA00022759"/>
    </source>
</evidence>
<feature type="domain" description="XPG N-terminal" evidence="5">
    <location>
        <begin position="1"/>
        <end position="92"/>
    </location>
</feature>
<dbReference type="InterPro" id="IPR006086">
    <property type="entry name" value="XPG-I_dom"/>
</dbReference>
<sequence length="327" mass="37922">MGIKYLNSFLKDNCPESIKCVSMGDLSGKKIAIDVSIYLYKYVGDDCLVENIYLMISIFRHYNIIPIFIFDGKPPTEKKELLKQRKDDKKGAENEYNRLKACLQSSIDDSDRQEIITNMDSLKKQFVYLNKTHIEVAKELIKSCGVSYYVAPGEADELCALLVIKKKVWACLSEDMDMFVYGCPRVLRYFSLLNHTAVLYKMKYILQELGVSQKEFREMCVLSGTDYNISNDSENGPNLQKTTKLFKKYKKSRDTKDFYEWIQKHDDSYIENYDALKNVYSMFDLTNNGNVNTSLCEKIRIVNTNVDNNMLRPILEKDGFIFPCEVT</sequence>
<dbReference type="Pfam" id="PF00867">
    <property type="entry name" value="XPG_I"/>
    <property type="match status" value="1"/>
</dbReference>
<feature type="domain" description="XPG-I" evidence="4">
    <location>
        <begin position="142"/>
        <end position="211"/>
    </location>
</feature>
<keyword evidence="2" id="KW-0255">Endonuclease</keyword>
<dbReference type="InterPro" id="IPR006085">
    <property type="entry name" value="XPG_DNA_repair_N"/>
</dbReference>
<evidence type="ECO:0008006" key="7">
    <source>
        <dbReference type="Google" id="ProtNLM"/>
    </source>
</evidence>
<dbReference type="CDD" id="cd09897">
    <property type="entry name" value="H3TH_FEN1-XPG-like"/>
    <property type="match status" value="1"/>
</dbReference>
<dbReference type="Gene3D" id="1.10.150.20">
    <property type="entry name" value="5' to 3' exonuclease, C-terminal subdomain"/>
    <property type="match status" value="1"/>
</dbReference>
<dbReference type="EMBL" id="MN740769">
    <property type="protein sequence ID" value="QHU10474.1"/>
    <property type="molecule type" value="Genomic_DNA"/>
</dbReference>
<dbReference type="GO" id="GO:0046872">
    <property type="term" value="F:metal ion binding"/>
    <property type="evidence" value="ECO:0007669"/>
    <property type="project" value="UniProtKB-KW"/>
</dbReference>
<keyword evidence="3" id="KW-0460">Magnesium</keyword>
<dbReference type="Pfam" id="PF00752">
    <property type="entry name" value="XPG_N"/>
    <property type="match status" value="1"/>
</dbReference>
<keyword evidence="1" id="KW-0479">Metal-binding</keyword>
<accession>A0A6C0K341</accession>
<name>A0A6C0K341_9ZZZZ</name>
<evidence type="ECO:0000256" key="3">
    <source>
        <dbReference type="ARBA" id="ARBA00022842"/>
    </source>
</evidence>
<dbReference type="PRINTS" id="PR00853">
    <property type="entry name" value="XPGRADSUPER"/>
</dbReference>
<dbReference type="InterPro" id="IPR029060">
    <property type="entry name" value="PIN-like_dom_sf"/>
</dbReference>
<dbReference type="PANTHER" id="PTHR11081">
    <property type="entry name" value="FLAP ENDONUCLEASE FAMILY MEMBER"/>
    <property type="match status" value="1"/>
</dbReference>
<reference evidence="6" key="1">
    <citation type="journal article" date="2020" name="Nature">
        <title>Giant virus diversity and host interactions through global metagenomics.</title>
        <authorList>
            <person name="Schulz F."/>
            <person name="Roux S."/>
            <person name="Paez-Espino D."/>
            <person name="Jungbluth S."/>
            <person name="Walsh D.A."/>
            <person name="Denef V.J."/>
            <person name="McMahon K.D."/>
            <person name="Konstantinidis K.T."/>
            <person name="Eloe-Fadrosh E.A."/>
            <person name="Kyrpides N.C."/>
            <person name="Woyke T."/>
        </authorList>
    </citation>
    <scope>NUCLEOTIDE SEQUENCE</scope>
    <source>
        <strain evidence="6">GVMAG-S-1101165-83</strain>
    </source>
</reference>
<dbReference type="AlphaFoldDB" id="A0A6C0K341"/>
<evidence type="ECO:0000313" key="6">
    <source>
        <dbReference type="EMBL" id="QHU10474.1"/>
    </source>
</evidence>
<dbReference type="GO" id="GO:0017108">
    <property type="term" value="F:5'-flap endonuclease activity"/>
    <property type="evidence" value="ECO:0007669"/>
    <property type="project" value="TreeGrafter"/>
</dbReference>
<proteinExistence type="predicted"/>
<evidence type="ECO:0000256" key="1">
    <source>
        <dbReference type="ARBA" id="ARBA00022723"/>
    </source>
</evidence>
<organism evidence="6">
    <name type="scientific">viral metagenome</name>
    <dbReference type="NCBI Taxonomy" id="1070528"/>
    <lineage>
        <taxon>unclassified sequences</taxon>
        <taxon>metagenomes</taxon>
        <taxon>organismal metagenomes</taxon>
    </lineage>
</organism>
<keyword evidence="2" id="KW-0378">Hydrolase</keyword>